<dbReference type="EMBL" id="FUXX01000033">
    <property type="protein sequence ID" value="SKA66048.1"/>
    <property type="molecule type" value="Genomic_DNA"/>
</dbReference>
<dbReference type="FunFam" id="3.90.1150.10:FF:000006">
    <property type="entry name" value="Phosphoserine aminotransferase"/>
    <property type="match status" value="1"/>
</dbReference>
<keyword evidence="5 12" id="KW-0028">Amino-acid biosynthesis</keyword>
<dbReference type="AlphaFoldDB" id="A0A1T4VMG1"/>
<comment type="caution">
    <text evidence="12">Lacks conserved residue(s) required for the propagation of feature annotation.</text>
</comment>
<dbReference type="InterPro" id="IPR000192">
    <property type="entry name" value="Aminotrans_V_dom"/>
</dbReference>
<evidence type="ECO:0000259" key="13">
    <source>
        <dbReference type="Pfam" id="PF00266"/>
    </source>
</evidence>
<dbReference type="InterPro" id="IPR015421">
    <property type="entry name" value="PyrdxlP-dep_Trfase_major"/>
</dbReference>
<dbReference type="FunFam" id="3.40.640.10:FF:000010">
    <property type="entry name" value="Phosphoserine aminotransferase"/>
    <property type="match status" value="1"/>
</dbReference>
<evidence type="ECO:0000256" key="6">
    <source>
        <dbReference type="ARBA" id="ARBA00022679"/>
    </source>
</evidence>
<dbReference type="Gene3D" id="3.90.1150.10">
    <property type="entry name" value="Aspartate Aminotransferase, domain 1"/>
    <property type="match status" value="1"/>
</dbReference>
<dbReference type="GO" id="GO:0006564">
    <property type="term" value="P:L-serine biosynthetic process"/>
    <property type="evidence" value="ECO:0007669"/>
    <property type="project" value="UniProtKB-UniRule"/>
</dbReference>
<dbReference type="Proteomes" id="UP000242432">
    <property type="component" value="Unassembled WGS sequence"/>
</dbReference>
<dbReference type="Gene3D" id="3.40.640.10">
    <property type="entry name" value="Type I PLP-dependent aspartate aminotransferase-like (Major domain)"/>
    <property type="match status" value="1"/>
</dbReference>
<evidence type="ECO:0000256" key="8">
    <source>
        <dbReference type="ARBA" id="ARBA00023096"/>
    </source>
</evidence>
<dbReference type="UniPathway" id="UPA00135">
    <property type="reaction ID" value="UER00197"/>
</dbReference>
<keyword evidence="7 12" id="KW-0663">Pyridoxal phosphate</keyword>
<comment type="subunit">
    <text evidence="12">Homodimer.</text>
</comment>
<evidence type="ECO:0000256" key="9">
    <source>
        <dbReference type="ARBA" id="ARBA00023299"/>
    </source>
</evidence>
<evidence type="ECO:0000313" key="15">
    <source>
        <dbReference type="Proteomes" id="UP000242432"/>
    </source>
</evidence>
<feature type="binding site" evidence="12">
    <location>
        <begin position="76"/>
        <end position="77"/>
    </location>
    <ligand>
        <name>pyridoxal 5'-phosphate</name>
        <dbReference type="ChEBI" id="CHEBI:597326"/>
    </ligand>
</feature>
<dbReference type="Pfam" id="PF00266">
    <property type="entry name" value="Aminotran_5"/>
    <property type="match status" value="1"/>
</dbReference>
<dbReference type="GO" id="GO:0004648">
    <property type="term" value="F:O-phospho-L-serine:2-oxoglutarate aminotransferase activity"/>
    <property type="evidence" value="ECO:0007669"/>
    <property type="project" value="UniProtKB-UniRule"/>
</dbReference>
<feature type="modified residue" description="N6-(pyridoxal phosphate)lysine" evidence="12">
    <location>
        <position position="199"/>
    </location>
</feature>
<keyword evidence="4 12" id="KW-0032">Aminotransferase</keyword>
<dbReference type="InterPro" id="IPR015422">
    <property type="entry name" value="PyrdxlP-dep_Trfase_small"/>
</dbReference>
<feature type="binding site" evidence="12">
    <location>
        <position position="198"/>
    </location>
    <ligand>
        <name>pyridoxal 5'-phosphate</name>
        <dbReference type="ChEBI" id="CHEBI:597326"/>
    </ligand>
</feature>
<organism evidence="14 15">
    <name type="scientific">Succinivibrio dextrinosolvens DSM 3072</name>
    <dbReference type="NCBI Taxonomy" id="1123324"/>
    <lineage>
        <taxon>Bacteria</taxon>
        <taxon>Pseudomonadati</taxon>
        <taxon>Pseudomonadota</taxon>
        <taxon>Gammaproteobacteria</taxon>
        <taxon>Aeromonadales</taxon>
        <taxon>Succinivibrionaceae</taxon>
        <taxon>Succinivibrio</taxon>
    </lineage>
</organism>
<sequence>MSKVWNFYAGPCMLPDEVMEEAQRDFRDFQNTGMGVVEISHRSAEFSEIASKAESLLRELLHIPTNYRVLFEQGGGRGQFAAIPLNLLPENGQADYFVTGHWSNCAAKECAEKYGKAIIHECTYLNSDGQYDVDFSKMTVTPGSTYAYICINETVNGIETLENLPDTGNVPLIADMSSNIMTRPIDVSKFGAIIFGLQKNVGPSGMTITIVREDLVGHARKYCPSVLDWAVLDKYGSMFNTPCTFAWYMAYLNFKWIKSLGGVEELERRNIEKAKMLYNYIDGSDFYVSKISKNVRSRVNCVFTLKDETLNNEFIAQSKALGLVGLKGHKVLGGMRASIYNAMPIEGVKALVDFLKDFEQRYK</sequence>
<evidence type="ECO:0000256" key="5">
    <source>
        <dbReference type="ARBA" id="ARBA00022605"/>
    </source>
</evidence>
<evidence type="ECO:0000256" key="1">
    <source>
        <dbReference type="ARBA" id="ARBA00004915"/>
    </source>
</evidence>
<dbReference type="InterPro" id="IPR015424">
    <property type="entry name" value="PyrdxlP-dep_Trfase"/>
</dbReference>
<dbReference type="PANTHER" id="PTHR43247">
    <property type="entry name" value="PHOSPHOSERINE AMINOTRANSFERASE"/>
    <property type="match status" value="1"/>
</dbReference>
<dbReference type="HAMAP" id="MF_00160">
    <property type="entry name" value="SerC_aminotrans_5"/>
    <property type="match status" value="1"/>
</dbReference>
<evidence type="ECO:0000256" key="10">
    <source>
        <dbReference type="ARBA" id="ARBA00047630"/>
    </source>
</evidence>
<dbReference type="SUPFAM" id="SSF53383">
    <property type="entry name" value="PLP-dependent transferases"/>
    <property type="match status" value="1"/>
</dbReference>
<protein>
    <recommendedName>
        <fullName evidence="12">Phosphoserine aminotransferase</fullName>
        <ecNumber evidence="12">2.6.1.52</ecNumber>
    </recommendedName>
    <alternativeName>
        <fullName evidence="12">Phosphohydroxythreonine aminotransferase</fullName>
        <shortName evidence="12">PSAT</shortName>
    </alternativeName>
</protein>
<comment type="pathway">
    <text evidence="2 12">Amino-acid biosynthesis; L-serine biosynthesis; L-serine from 3-phospho-D-glycerate: step 2/3.</text>
</comment>
<evidence type="ECO:0000313" key="14">
    <source>
        <dbReference type="EMBL" id="SKA66048.1"/>
    </source>
</evidence>
<dbReference type="NCBIfam" id="TIGR01364">
    <property type="entry name" value="serC_1"/>
    <property type="match status" value="1"/>
</dbReference>
<comment type="cofactor">
    <cofactor evidence="12">
        <name>pyridoxal 5'-phosphate</name>
        <dbReference type="ChEBI" id="CHEBI:597326"/>
    </cofactor>
    <text evidence="12">Binds 1 pyridoxal phosphate per subunit.</text>
</comment>
<comment type="pathway">
    <text evidence="1 12">Cofactor biosynthesis; pyridoxine 5'-phosphate biosynthesis; pyridoxine 5'-phosphate from D-erythrose 4-phosphate: step 3/5.</text>
</comment>
<keyword evidence="8 12" id="KW-0664">Pyridoxine biosynthesis</keyword>
<evidence type="ECO:0000256" key="3">
    <source>
        <dbReference type="ARBA" id="ARBA00006904"/>
    </source>
</evidence>
<feature type="binding site" evidence="12">
    <location>
        <position position="175"/>
    </location>
    <ligand>
        <name>pyridoxal 5'-phosphate</name>
        <dbReference type="ChEBI" id="CHEBI:597326"/>
    </ligand>
</feature>
<dbReference type="InterPro" id="IPR022278">
    <property type="entry name" value="Pser_aminoTfrase"/>
</dbReference>
<evidence type="ECO:0000256" key="7">
    <source>
        <dbReference type="ARBA" id="ARBA00022898"/>
    </source>
</evidence>
<feature type="binding site" evidence="12">
    <location>
        <position position="154"/>
    </location>
    <ligand>
        <name>pyridoxal 5'-phosphate</name>
        <dbReference type="ChEBI" id="CHEBI:597326"/>
    </ligand>
</feature>
<accession>A0A1T4VMG1</accession>
<proteinExistence type="inferred from homology"/>
<feature type="domain" description="Aminotransferase class V" evidence="13">
    <location>
        <begin position="4"/>
        <end position="351"/>
    </location>
</feature>
<feature type="binding site" evidence="12">
    <location>
        <position position="102"/>
    </location>
    <ligand>
        <name>pyridoxal 5'-phosphate</name>
        <dbReference type="ChEBI" id="CHEBI:597326"/>
    </ligand>
</feature>
<gene>
    <name evidence="12" type="primary">serC</name>
    <name evidence="14" type="ORF">SAMN02745213_01750</name>
</gene>
<dbReference type="PANTHER" id="PTHR43247:SF1">
    <property type="entry name" value="PHOSPHOSERINE AMINOTRANSFERASE"/>
    <property type="match status" value="1"/>
</dbReference>
<keyword evidence="6 12" id="KW-0808">Transferase</keyword>
<feature type="binding site" evidence="12">
    <location>
        <position position="42"/>
    </location>
    <ligand>
        <name>L-glutamate</name>
        <dbReference type="ChEBI" id="CHEBI:29985"/>
    </ligand>
</feature>
<dbReference type="UniPathway" id="UPA00244">
    <property type="reaction ID" value="UER00311"/>
</dbReference>
<dbReference type="NCBIfam" id="NF003764">
    <property type="entry name" value="PRK05355.1"/>
    <property type="match status" value="1"/>
</dbReference>
<dbReference type="EC" id="2.6.1.52" evidence="12"/>
<evidence type="ECO:0000256" key="11">
    <source>
        <dbReference type="ARBA" id="ARBA00049007"/>
    </source>
</evidence>
<comment type="function">
    <text evidence="12">Catalyzes the reversible conversion of 3-phosphohydroxypyruvate to phosphoserine and of 3-hydroxy-2-oxo-4-phosphonooxybutanoate to phosphohydroxythreonine.</text>
</comment>
<evidence type="ECO:0000256" key="2">
    <source>
        <dbReference type="ARBA" id="ARBA00005099"/>
    </source>
</evidence>
<dbReference type="GO" id="GO:0005737">
    <property type="term" value="C:cytoplasm"/>
    <property type="evidence" value="ECO:0007669"/>
    <property type="project" value="UniProtKB-SubCell"/>
</dbReference>
<keyword evidence="12" id="KW-0963">Cytoplasm</keyword>
<keyword evidence="15" id="KW-1185">Reference proteome</keyword>
<dbReference type="GO" id="GO:0008615">
    <property type="term" value="P:pyridoxine biosynthetic process"/>
    <property type="evidence" value="ECO:0007669"/>
    <property type="project" value="UniProtKB-UniRule"/>
</dbReference>
<comment type="subcellular location">
    <subcellularLocation>
        <location evidence="12">Cytoplasm</location>
    </subcellularLocation>
</comment>
<dbReference type="GO" id="GO:0030170">
    <property type="term" value="F:pyridoxal phosphate binding"/>
    <property type="evidence" value="ECO:0007669"/>
    <property type="project" value="UniProtKB-UniRule"/>
</dbReference>
<keyword evidence="9 12" id="KW-0718">Serine biosynthesis</keyword>
<reference evidence="15" key="1">
    <citation type="submission" date="2017-02" db="EMBL/GenBank/DDBJ databases">
        <authorList>
            <person name="Varghese N."/>
            <person name="Submissions S."/>
        </authorList>
    </citation>
    <scope>NUCLEOTIDE SEQUENCE [LARGE SCALE GENOMIC DNA]</scope>
    <source>
        <strain evidence="15">DSM 3072</strain>
    </source>
</reference>
<feature type="binding site" evidence="12">
    <location>
        <begin position="240"/>
        <end position="241"/>
    </location>
    <ligand>
        <name>pyridoxal 5'-phosphate</name>
        <dbReference type="ChEBI" id="CHEBI:597326"/>
    </ligand>
</feature>
<dbReference type="STRING" id="83771.SAMN02910357_02184"/>
<name>A0A1T4VMG1_9GAMM</name>
<evidence type="ECO:0000256" key="12">
    <source>
        <dbReference type="HAMAP-Rule" id="MF_00160"/>
    </source>
</evidence>
<evidence type="ECO:0000256" key="4">
    <source>
        <dbReference type="ARBA" id="ARBA00022576"/>
    </source>
</evidence>
<comment type="catalytic activity">
    <reaction evidence="10 12">
        <text>4-(phosphooxy)-L-threonine + 2-oxoglutarate = (R)-3-hydroxy-2-oxo-4-phosphooxybutanoate + L-glutamate</text>
        <dbReference type="Rhea" id="RHEA:16573"/>
        <dbReference type="ChEBI" id="CHEBI:16810"/>
        <dbReference type="ChEBI" id="CHEBI:29985"/>
        <dbReference type="ChEBI" id="CHEBI:58452"/>
        <dbReference type="ChEBI" id="CHEBI:58538"/>
        <dbReference type="EC" id="2.6.1.52"/>
    </reaction>
</comment>
<comment type="catalytic activity">
    <reaction evidence="11 12">
        <text>O-phospho-L-serine + 2-oxoglutarate = 3-phosphooxypyruvate + L-glutamate</text>
        <dbReference type="Rhea" id="RHEA:14329"/>
        <dbReference type="ChEBI" id="CHEBI:16810"/>
        <dbReference type="ChEBI" id="CHEBI:18110"/>
        <dbReference type="ChEBI" id="CHEBI:29985"/>
        <dbReference type="ChEBI" id="CHEBI:57524"/>
        <dbReference type="EC" id="2.6.1.52"/>
    </reaction>
</comment>
<dbReference type="PIRSF" id="PIRSF000525">
    <property type="entry name" value="SerC"/>
    <property type="match status" value="1"/>
</dbReference>
<dbReference type="RefSeq" id="WP_078929130.1">
    <property type="nucleotide sequence ID" value="NZ_FUXX01000033.1"/>
</dbReference>
<comment type="similarity">
    <text evidence="3 12">Belongs to the class-V pyridoxal-phosphate-dependent aminotransferase family. SerC subfamily.</text>
</comment>